<dbReference type="OrthoDB" id="429813at2759"/>
<dbReference type="Proteomes" id="UP000799118">
    <property type="component" value="Unassembled WGS sequence"/>
</dbReference>
<evidence type="ECO:0000313" key="2">
    <source>
        <dbReference type="EMBL" id="KAE9382590.1"/>
    </source>
</evidence>
<dbReference type="EMBL" id="ML771289">
    <property type="protein sequence ID" value="KAE9382590.1"/>
    <property type="molecule type" value="Genomic_DNA"/>
</dbReference>
<keyword evidence="3" id="KW-1185">Reference proteome</keyword>
<evidence type="ECO:0000259" key="1">
    <source>
        <dbReference type="Pfam" id="PF07993"/>
    </source>
</evidence>
<sequence length="182" mass="19808">MDLLHRMVIQYIEAIAGSTIDPQFPRFQLNRSTVFWCQNTRPYPEEVAKYAVGGGYGESKYVTERILAKSGLDATSFRIGQITGGAPNGAWATSDWVPILVRSSLSTGELPDAFGVVSWIPMDAVCSALLDVGFSDEPVPIAVNVVHPKLVSYTSAAKSIRNALIREKQLSSDSLPLVPDHN</sequence>
<reference evidence="2" key="1">
    <citation type="journal article" date="2019" name="Environ. Microbiol.">
        <title>Fungal ecological strategies reflected in gene transcription - a case study of two litter decomposers.</title>
        <authorList>
            <person name="Barbi F."/>
            <person name="Kohler A."/>
            <person name="Barry K."/>
            <person name="Baskaran P."/>
            <person name="Daum C."/>
            <person name="Fauchery L."/>
            <person name="Ihrmark K."/>
            <person name="Kuo A."/>
            <person name="LaButti K."/>
            <person name="Lipzen A."/>
            <person name="Morin E."/>
            <person name="Grigoriev I.V."/>
            <person name="Henrissat B."/>
            <person name="Lindahl B."/>
            <person name="Martin F."/>
        </authorList>
    </citation>
    <scope>NUCLEOTIDE SEQUENCE</scope>
    <source>
        <strain evidence="2">JB14</strain>
    </source>
</reference>
<accession>A0A6A4GB55</accession>
<dbReference type="Pfam" id="PF07993">
    <property type="entry name" value="NAD_binding_4"/>
    <property type="match status" value="1"/>
</dbReference>
<dbReference type="InterPro" id="IPR013120">
    <property type="entry name" value="FAR_NAD-bd"/>
</dbReference>
<protein>
    <recommendedName>
        <fullName evidence="1">Thioester reductase (TE) domain-containing protein</fullName>
    </recommendedName>
</protein>
<organism evidence="2 3">
    <name type="scientific">Gymnopus androsaceus JB14</name>
    <dbReference type="NCBI Taxonomy" id="1447944"/>
    <lineage>
        <taxon>Eukaryota</taxon>
        <taxon>Fungi</taxon>
        <taxon>Dikarya</taxon>
        <taxon>Basidiomycota</taxon>
        <taxon>Agaricomycotina</taxon>
        <taxon>Agaricomycetes</taxon>
        <taxon>Agaricomycetidae</taxon>
        <taxon>Agaricales</taxon>
        <taxon>Marasmiineae</taxon>
        <taxon>Omphalotaceae</taxon>
        <taxon>Gymnopus</taxon>
    </lineage>
</organism>
<gene>
    <name evidence="2" type="ORF">BT96DRAFT_952071</name>
</gene>
<proteinExistence type="predicted"/>
<dbReference type="SUPFAM" id="SSF51735">
    <property type="entry name" value="NAD(P)-binding Rossmann-fold domains"/>
    <property type="match status" value="1"/>
</dbReference>
<dbReference type="Gene3D" id="3.40.50.720">
    <property type="entry name" value="NAD(P)-binding Rossmann-like Domain"/>
    <property type="match status" value="1"/>
</dbReference>
<evidence type="ECO:0000313" key="3">
    <source>
        <dbReference type="Proteomes" id="UP000799118"/>
    </source>
</evidence>
<name>A0A6A4GB55_9AGAR</name>
<dbReference type="AlphaFoldDB" id="A0A6A4GB55"/>
<dbReference type="InterPro" id="IPR036291">
    <property type="entry name" value="NAD(P)-bd_dom_sf"/>
</dbReference>
<feature type="domain" description="Thioester reductase (TE)" evidence="1">
    <location>
        <begin position="51"/>
        <end position="128"/>
    </location>
</feature>